<proteinExistence type="predicted"/>
<accession>A0A444Z2C6</accession>
<organism evidence="1 2">
    <name type="scientific">Arachis hypogaea</name>
    <name type="common">Peanut</name>
    <dbReference type="NCBI Taxonomy" id="3818"/>
    <lineage>
        <taxon>Eukaryota</taxon>
        <taxon>Viridiplantae</taxon>
        <taxon>Streptophyta</taxon>
        <taxon>Embryophyta</taxon>
        <taxon>Tracheophyta</taxon>
        <taxon>Spermatophyta</taxon>
        <taxon>Magnoliopsida</taxon>
        <taxon>eudicotyledons</taxon>
        <taxon>Gunneridae</taxon>
        <taxon>Pentapetalae</taxon>
        <taxon>rosids</taxon>
        <taxon>fabids</taxon>
        <taxon>Fabales</taxon>
        <taxon>Fabaceae</taxon>
        <taxon>Papilionoideae</taxon>
        <taxon>50 kb inversion clade</taxon>
        <taxon>dalbergioids sensu lato</taxon>
        <taxon>Dalbergieae</taxon>
        <taxon>Pterocarpus clade</taxon>
        <taxon>Arachis</taxon>
    </lineage>
</organism>
<dbReference type="EMBL" id="SDMP01000015">
    <property type="protein sequence ID" value="RYR08349.1"/>
    <property type="molecule type" value="Genomic_DNA"/>
</dbReference>
<keyword evidence="2" id="KW-1185">Reference proteome</keyword>
<sequence>MPRNRDDDIYLGEEIPRVIRRDQNADEILARIRINQRGERYQSSSEESNIEFLKIDLTELKKGTPYYSFDILKSDQIFDVLFRNIVLSEGKILLSIKDLKEKSYCKFHQTISRSTNNCVRFRDLIQ</sequence>
<dbReference type="AlphaFoldDB" id="A0A444Z2C6"/>
<protein>
    <submittedName>
        <fullName evidence="1">Uncharacterized protein</fullName>
    </submittedName>
</protein>
<evidence type="ECO:0000313" key="2">
    <source>
        <dbReference type="Proteomes" id="UP000289738"/>
    </source>
</evidence>
<dbReference type="Proteomes" id="UP000289738">
    <property type="component" value="Chromosome B05"/>
</dbReference>
<evidence type="ECO:0000313" key="1">
    <source>
        <dbReference type="EMBL" id="RYR08349.1"/>
    </source>
</evidence>
<comment type="caution">
    <text evidence="1">The sequence shown here is derived from an EMBL/GenBank/DDBJ whole genome shotgun (WGS) entry which is preliminary data.</text>
</comment>
<name>A0A444Z2C6_ARAHY</name>
<gene>
    <name evidence="1" type="ORF">Ahy_B05g075997</name>
</gene>
<reference evidence="1 2" key="1">
    <citation type="submission" date="2019-01" db="EMBL/GenBank/DDBJ databases">
        <title>Sequencing of cultivated peanut Arachis hypogaea provides insights into genome evolution and oil improvement.</title>
        <authorList>
            <person name="Chen X."/>
        </authorList>
    </citation>
    <scope>NUCLEOTIDE SEQUENCE [LARGE SCALE GENOMIC DNA]</scope>
    <source>
        <strain evidence="2">cv. Fuhuasheng</strain>
        <tissue evidence="1">Leaves</tissue>
    </source>
</reference>